<gene>
    <name evidence="12" type="ORF">HMPREF1541_06896</name>
</gene>
<dbReference type="GO" id="GO:0005975">
    <property type="term" value="P:carbohydrate metabolic process"/>
    <property type="evidence" value="ECO:0007669"/>
    <property type="project" value="InterPro"/>
</dbReference>
<dbReference type="PIRSF" id="PIRSF001093">
    <property type="entry name" value="B-hxosamndse_ab_euk"/>
    <property type="match status" value="1"/>
</dbReference>
<protein>
    <recommendedName>
        <fullName evidence="7">Beta-hexosaminidase</fullName>
        <ecNumber evidence="7">3.2.1.52</ecNumber>
    </recommendedName>
</protein>
<proteinExistence type="inferred from homology"/>
<dbReference type="OrthoDB" id="428480at2759"/>
<feature type="domain" description="Glycoside hydrolase family 20 catalytic" evidence="10">
    <location>
        <begin position="178"/>
        <end position="543"/>
    </location>
</feature>
<feature type="signal peptide" evidence="9">
    <location>
        <begin position="1"/>
        <end position="21"/>
    </location>
</feature>
<dbReference type="eggNOG" id="KOG2499">
    <property type="taxonomic scope" value="Eukaryota"/>
</dbReference>
<comment type="similarity">
    <text evidence="2 7">Belongs to the glycosyl hydrolase 20 family.</text>
</comment>
<sequence length="609" mass="68310">MLNLLRCVGTVLCVLTTIADAVSVNPLPAPQNITWGSSGPITFNQGIQLNTPANDLIAQAWQRAYQAITTLQWVPAAIEAPIATFEPFPSATASSSRMRRNSGCSQVYVSVDDNEADLQYDVDESYSLNVTSSTISIHAATVWGAMHAFTTLQQLVISDGNGGLIIEQPVIIVDEPNYPHRGIMLDTGRNFLSVKKIFEQLDGMALAKLNVLHWHLVDTQSWPIQLDVYPQMTSWHIDAYSAREQYSHADVQSIIAYARARAIRVIPEVDTPGHAESGWVQVDPSIIACGNSWWSNDVWELHTALQPNPGQLDILNPNTYDVLTGVYTELISLFPDNVYHVGGDEIQIGCYNFSEPITEWLEDNTTRTYNDLVQYWVDHAFPIYRDKPDRKLMMWEDIIIAPEHATDLPPENIILQSWNGDLVNIKNLTSRGYDVVVSSSNFFYLDCGNGGYVGNDPRYNELVNPNSSVPSFNWGGLGGSWCAPYKTWQRIYDYDFTFNLTDEEASHVIGGEAPLWSEQIDDTIVSQKVWPRAAALAELLWSGNRDPETGDKRTTQLTQRINNFREYLVASGVQAQILQPSWYCYTHPHACDLYYNQTALNDYAVNQPA</sequence>
<organism evidence="12 13">
    <name type="scientific">Cyphellophora europaea (strain CBS 101466)</name>
    <name type="common">Phialophora europaea</name>
    <dbReference type="NCBI Taxonomy" id="1220924"/>
    <lineage>
        <taxon>Eukaryota</taxon>
        <taxon>Fungi</taxon>
        <taxon>Dikarya</taxon>
        <taxon>Ascomycota</taxon>
        <taxon>Pezizomycotina</taxon>
        <taxon>Eurotiomycetes</taxon>
        <taxon>Chaetothyriomycetidae</taxon>
        <taxon>Chaetothyriales</taxon>
        <taxon>Cyphellophoraceae</taxon>
        <taxon>Cyphellophora</taxon>
    </lineage>
</organism>
<dbReference type="GO" id="GO:0030203">
    <property type="term" value="P:glycosaminoglycan metabolic process"/>
    <property type="evidence" value="ECO:0007669"/>
    <property type="project" value="TreeGrafter"/>
</dbReference>
<dbReference type="InParanoid" id="W2RRB7"/>
<keyword evidence="5" id="KW-0325">Glycoprotein</keyword>
<evidence type="ECO:0000256" key="1">
    <source>
        <dbReference type="ARBA" id="ARBA00001231"/>
    </source>
</evidence>
<keyword evidence="6 7" id="KW-0326">Glycosidase</keyword>
<evidence type="ECO:0000256" key="9">
    <source>
        <dbReference type="SAM" id="SignalP"/>
    </source>
</evidence>
<dbReference type="HOGENOM" id="CLU_007082_0_2_1"/>
<dbReference type="SUPFAM" id="SSF51445">
    <property type="entry name" value="(Trans)glycosidases"/>
    <property type="match status" value="1"/>
</dbReference>
<evidence type="ECO:0000256" key="8">
    <source>
        <dbReference type="PIRSR" id="PIRSR001093-1"/>
    </source>
</evidence>
<dbReference type="Pfam" id="PF14845">
    <property type="entry name" value="Glycohydro_20b2"/>
    <property type="match status" value="1"/>
</dbReference>
<dbReference type="Pfam" id="PF00728">
    <property type="entry name" value="Glyco_hydro_20"/>
    <property type="match status" value="1"/>
</dbReference>
<dbReference type="VEuPathDB" id="FungiDB:HMPREF1541_06896"/>
<feature type="active site" description="Proton donor" evidence="8">
    <location>
        <position position="345"/>
    </location>
</feature>
<dbReference type="InterPro" id="IPR029019">
    <property type="entry name" value="HEX_eukaryotic_N"/>
</dbReference>
<dbReference type="InterPro" id="IPR029018">
    <property type="entry name" value="Hex-like_dom2"/>
</dbReference>
<dbReference type="Proteomes" id="UP000030752">
    <property type="component" value="Unassembled WGS sequence"/>
</dbReference>
<dbReference type="PRINTS" id="PR00738">
    <property type="entry name" value="GLHYDRLASE20"/>
</dbReference>
<dbReference type="Gene3D" id="3.30.379.10">
    <property type="entry name" value="Chitobiase/beta-hexosaminidase domain 2-like"/>
    <property type="match status" value="1"/>
</dbReference>
<name>W2RRB7_CYPE1</name>
<comment type="catalytic activity">
    <reaction evidence="1 7">
        <text>Hydrolysis of terminal non-reducing N-acetyl-D-hexosamine residues in N-acetyl-beta-D-hexosaminides.</text>
        <dbReference type="EC" id="3.2.1.52"/>
    </reaction>
</comment>
<accession>W2RRB7</accession>
<keyword evidence="3 9" id="KW-0732">Signal</keyword>
<keyword evidence="13" id="KW-1185">Reference proteome</keyword>
<dbReference type="PANTHER" id="PTHR22600">
    <property type="entry name" value="BETA-HEXOSAMINIDASE"/>
    <property type="match status" value="1"/>
</dbReference>
<evidence type="ECO:0000313" key="13">
    <source>
        <dbReference type="Proteomes" id="UP000030752"/>
    </source>
</evidence>
<dbReference type="EC" id="3.2.1.52" evidence="7"/>
<evidence type="ECO:0000259" key="11">
    <source>
        <dbReference type="Pfam" id="PF14845"/>
    </source>
</evidence>
<keyword evidence="4 7" id="KW-0378">Hydrolase</keyword>
<evidence type="ECO:0000256" key="6">
    <source>
        <dbReference type="ARBA" id="ARBA00023295"/>
    </source>
</evidence>
<dbReference type="CDD" id="cd06562">
    <property type="entry name" value="GH20_HexA_HexB-like"/>
    <property type="match status" value="1"/>
</dbReference>
<dbReference type="InterPro" id="IPR025705">
    <property type="entry name" value="Beta_hexosaminidase_sua/sub"/>
</dbReference>
<feature type="chain" id="PRO_5004823712" description="Beta-hexosaminidase" evidence="9">
    <location>
        <begin position="22"/>
        <end position="609"/>
    </location>
</feature>
<reference evidence="12 13" key="1">
    <citation type="submission" date="2013-03" db="EMBL/GenBank/DDBJ databases">
        <title>The Genome Sequence of Phialophora europaea CBS 101466.</title>
        <authorList>
            <consortium name="The Broad Institute Genomics Platform"/>
            <person name="Cuomo C."/>
            <person name="de Hoog S."/>
            <person name="Gorbushina A."/>
            <person name="Walker B."/>
            <person name="Young S.K."/>
            <person name="Zeng Q."/>
            <person name="Gargeya S."/>
            <person name="Fitzgerald M."/>
            <person name="Haas B."/>
            <person name="Abouelleil A."/>
            <person name="Allen A.W."/>
            <person name="Alvarado L."/>
            <person name="Arachchi H.M."/>
            <person name="Berlin A.M."/>
            <person name="Chapman S.B."/>
            <person name="Gainer-Dewar J."/>
            <person name="Goldberg J."/>
            <person name="Griggs A."/>
            <person name="Gujja S."/>
            <person name="Hansen M."/>
            <person name="Howarth C."/>
            <person name="Imamovic A."/>
            <person name="Ireland A."/>
            <person name="Larimer J."/>
            <person name="McCowan C."/>
            <person name="Murphy C."/>
            <person name="Pearson M."/>
            <person name="Poon T.W."/>
            <person name="Priest M."/>
            <person name="Roberts A."/>
            <person name="Saif S."/>
            <person name="Shea T."/>
            <person name="Sisk P."/>
            <person name="Sykes S."/>
            <person name="Wortman J."/>
            <person name="Nusbaum C."/>
            <person name="Birren B."/>
        </authorList>
    </citation>
    <scope>NUCLEOTIDE SEQUENCE [LARGE SCALE GENOMIC DNA]</scope>
    <source>
        <strain evidence="12 13">CBS 101466</strain>
    </source>
</reference>
<evidence type="ECO:0000256" key="7">
    <source>
        <dbReference type="PIRNR" id="PIRNR001093"/>
    </source>
</evidence>
<dbReference type="GO" id="GO:0016020">
    <property type="term" value="C:membrane"/>
    <property type="evidence" value="ECO:0007669"/>
    <property type="project" value="TreeGrafter"/>
</dbReference>
<evidence type="ECO:0000259" key="10">
    <source>
        <dbReference type="Pfam" id="PF00728"/>
    </source>
</evidence>
<evidence type="ECO:0000256" key="3">
    <source>
        <dbReference type="ARBA" id="ARBA00022729"/>
    </source>
</evidence>
<evidence type="ECO:0000256" key="5">
    <source>
        <dbReference type="ARBA" id="ARBA00023180"/>
    </source>
</evidence>
<dbReference type="GeneID" id="19974235"/>
<dbReference type="PANTHER" id="PTHR22600:SF26">
    <property type="entry name" value="BETA-N-ACETYLHEXOSAMINIDASE"/>
    <property type="match status" value="1"/>
</dbReference>
<dbReference type="RefSeq" id="XP_008719444.1">
    <property type="nucleotide sequence ID" value="XM_008721222.1"/>
</dbReference>
<dbReference type="SUPFAM" id="SSF55545">
    <property type="entry name" value="beta-N-acetylhexosaminidase-like domain"/>
    <property type="match status" value="1"/>
</dbReference>
<dbReference type="STRING" id="1220924.W2RRB7"/>
<dbReference type="InterPro" id="IPR015883">
    <property type="entry name" value="Glyco_hydro_20_cat"/>
</dbReference>
<evidence type="ECO:0000313" key="12">
    <source>
        <dbReference type="EMBL" id="ETN38855.1"/>
    </source>
</evidence>
<dbReference type="AlphaFoldDB" id="W2RRB7"/>
<feature type="domain" description="Beta-hexosaminidase eukaryotic type N-terminal" evidence="11">
    <location>
        <begin position="26"/>
        <end position="155"/>
    </location>
</feature>
<dbReference type="EMBL" id="KB822722">
    <property type="protein sequence ID" value="ETN38855.1"/>
    <property type="molecule type" value="Genomic_DNA"/>
</dbReference>
<dbReference type="FunFam" id="3.20.20.80:FF:000063">
    <property type="entry name" value="Beta-hexosaminidase"/>
    <property type="match status" value="1"/>
</dbReference>
<dbReference type="GO" id="GO:0016231">
    <property type="term" value="F:beta-N-acetylglucosaminidase activity"/>
    <property type="evidence" value="ECO:0007669"/>
    <property type="project" value="TreeGrafter"/>
</dbReference>
<evidence type="ECO:0000256" key="4">
    <source>
        <dbReference type="ARBA" id="ARBA00022801"/>
    </source>
</evidence>
<dbReference type="InterPro" id="IPR017853">
    <property type="entry name" value="GH"/>
</dbReference>
<dbReference type="Gene3D" id="3.20.20.80">
    <property type="entry name" value="Glycosidases"/>
    <property type="match status" value="1"/>
</dbReference>
<evidence type="ECO:0000256" key="2">
    <source>
        <dbReference type="ARBA" id="ARBA00006285"/>
    </source>
</evidence>